<dbReference type="EMBL" id="WNDD01000006">
    <property type="protein sequence ID" value="MTV01395.1"/>
    <property type="molecule type" value="Genomic_DNA"/>
</dbReference>
<comment type="similarity">
    <text evidence="1">Belongs to the sulfatase family.</text>
</comment>
<dbReference type="Gene3D" id="3.40.720.10">
    <property type="entry name" value="Alkaline Phosphatase, subunit A"/>
    <property type="match status" value="1"/>
</dbReference>
<dbReference type="InterPro" id="IPR000917">
    <property type="entry name" value="Sulfatase_N"/>
</dbReference>
<dbReference type="Proteomes" id="UP000434916">
    <property type="component" value="Unassembled WGS sequence"/>
</dbReference>
<accession>A0A9Q4WQQ0</accession>
<dbReference type="InterPro" id="IPR024607">
    <property type="entry name" value="Sulfatase_CS"/>
</dbReference>
<feature type="domain" description="Sulfatase N-terminal" evidence="3">
    <location>
        <begin position="22"/>
        <end position="78"/>
    </location>
</feature>
<dbReference type="InterPro" id="IPR017850">
    <property type="entry name" value="Alkaline_phosphatase_core_sf"/>
</dbReference>
<dbReference type="Proteomes" id="UP000482671">
    <property type="component" value="Unassembled WGS sequence"/>
</dbReference>
<keyword evidence="6" id="KW-1185">Reference proteome</keyword>
<name>A0A9Q4WQQ0_9BACT</name>
<gene>
    <name evidence="4" type="ORF">GMD82_00980</name>
    <name evidence="5" type="ORF">GME02_06875</name>
</gene>
<dbReference type="SUPFAM" id="SSF53649">
    <property type="entry name" value="Alkaline phosphatase-like"/>
    <property type="match status" value="1"/>
</dbReference>
<organism evidence="5 7">
    <name type="scientific">Parabacteroides merdae</name>
    <dbReference type="NCBI Taxonomy" id="46503"/>
    <lineage>
        <taxon>Bacteria</taxon>
        <taxon>Pseudomonadati</taxon>
        <taxon>Bacteroidota</taxon>
        <taxon>Bacteroidia</taxon>
        <taxon>Bacteroidales</taxon>
        <taxon>Tannerellaceae</taxon>
        <taxon>Parabacteroides</taxon>
    </lineage>
</organism>
<comment type="caution">
    <text evidence="5">The sequence shown here is derived from an EMBL/GenBank/DDBJ whole genome shotgun (WGS) entry which is preliminary data.</text>
</comment>
<evidence type="ECO:0000259" key="3">
    <source>
        <dbReference type="Pfam" id="PF00884"/>
    </source>
</evidence>
<dbReference type="AlphaFoldDB" id="A0A9Q4WQQ0"/>
<keyword evidence="2 5" id="KW-0378">Hydrolase</keyword>
<dbReference type="PROSITE" id="PS00149">
    <property type="entry name" value="SULFATASE_2"/>
    <property type="match status" value="1"/>
</dbReference>
<evidence type="ECO:0000256" key="2">
    <source>
        <dbReference type="ARBA" id="ARBA00022801"/>
    </source>
</evidence>
<dbReference type="EMBL" id="WNCN01000001">
    <property type="protein sequence ID" value="MTU38107.1"/>
    <property type="molecule type" value="Genomic_DNA"/>
</dbReference>
<evidence type="ECO:0000313" key="7">
    <source>
        <dbReference type="Proteomes" id="UP000482671"/>
    </source>
</evidence>
<evidence type="ECO:0000313" key="6">
    <source>
        <dbReference type="Proteomes" id="UP000434916"/>
    </source>
</evidence>
<dbReference type="GO" id="GO:0016787">
    <property type="term" value="F:hydrolase activity"/>
    <property type="evidence" value="ECO:0007669"/>
    <property type="project" value="UniProtKB-KW"/>
</dbReference>
<protein>
    <submittedName>
        <fullName evidence="5">Sulfatase-like hydrolase/transferase</fullName>
    </submittedName>
</protein>
<evidence type="ECO:0000313" key="4">
    <source>
        <dbReference type="EMBL" id="MTU38107.1"/>
    </source>
</evidence>
<evidence type="ECO:0000313" key="5">
    <source>
        <dbReference type="EMBL" id="MTV01395.1"/>
    </source>
</evidence>
<sequence>MSKTNGRTNCRSDRSVWQEYRGEPSGCVSRLMLWRYPNRTALEPGVRLLPEVLKKAGYQTCHIGKWHVTENPLQNGMDINIAGNHIGHPKSYFSPYGMEIWKNGPEGEFLMIGYFFRVGCFWHKNFLILCYSWWMIWE</sequence>
<reference evidence="6 7" key="1">
    <citation type="journal article" date="2019" name="Nat. Med.">
        <title>A library of human gut bacterial isolates paired with longitudinal multiomics data enables mechanistic microbiome research.</title>
        <authorList>
            <person name="Poyet M."/>
            <person name="Groussin M."/>
            <person name="Gibbons S.M."/>
            <person name="Avila-Pacheco J."/>
            <person name="Jiang X."/>
            <person name="Kearney S.M."/>
            <person name="Perrotta A.R."/>
            <person name="Berdy B."/>
            <person name="Zhao S."/>
            <person name="Lieberman T.D."/>
            <person name="Swanson P.K."/>
            <person name="Smith M."/>
            <person name="Roesemann S."/>
            <person name="Alexander J.E."/>
            <person name="Rich S.A."/>
            <person name="Livny J."/>
            <person name="Vlamakis H."/>
            <person name="Clish C."/>
            <person name="Bullock K."/>
            <person name="Deik A."/>
            <person name="Scott J."/>
            <person name="Pierce K.A."/>
            <person name="Xavier R.J."/>
            <person name="Alm E.J."/>
        </authorList>
    </citation>
    <scope>NUCLEOTIDE SEQUENCE [LARGE SCALE GENOMIC DNA]</scope>
    <source>
        <strain evidence="5 7">BIOML-A11</strain>
        <strain evidence="4 6">BIOML-A29</strain>
    </source>
</reference>
<evidence type="ECO:0000256" key="1">
    <source>
        <dbReference type="ARBA" id="ARBA00008779"/>
    </source>
</evidence>
<dbReference type="Pfam" id="PF00884">
    <property type="entry name" value="Sulfatase"/>
    <property type="match status" value="1"/>
</dbReference>
<proteinExistence type="inferred from homology"/>